<evidence type="ECO:0000313" key="3">
    <source>
        <dbReference type="Proteomes" id="UP000534186"/>
    </source>
</evidence>
<evidence type="ECO:0008006" key="4">
    <source>
        <dbReference type="Google" id="ProtNLM"/>
    </source>
</evidence>
<evidence type="ECO:0000313" key="2">
    <source>
        <dbReference type="EMBL" id="NYF52477.1"/>
    </source>
</evidence>
<proteinExistence type="predicted"/>
<evidence type="ECO:0000256" key="1">
    <source>
        <dbReference type="SAM" id="SignalP"/>
    </source>
</evidence>
<reference evidence="2 3" key="1">
    <citation type="submission" date="2020-07" db="EMBL/GenBank/DDBJ databases">
        <title>Genomic Encyclopedia of Type Strains, Phase IV (KMG-V): Genome sequencing to study the core and pangenomes of soil and plant-associated prokaryotes.</title>
        <authorList>
            <person name="Whitman W."/>
        </authorList>
    </citation>
    <scope>NUCLEOTIDE SEQUENCE [LARGE SCALE GENOMIC DNA]</scope>
    <source>
        <strain evidence="2 3">M8UP30</strain>
    </source>
</reference>
<dbReference type="AlphaFoldDB" id="A0A7Y9NNG5"/>
<dbReference type="EMBL" id="JACCCV010000002">
    <property type="protein sequence ID" value="NYF52477.1"/>
    <property type="molecule type" value="Genomic_DNA"/>
</dbReference>
<keyword evidence="1" id="KW-0732">Signal</keyword>
<dbReference type="Proteomes" id="UP000534186">
    <property type="component" value="Unassembled WGS sequence"/>
</dbReference>
<feature type="signal peptide" evidence="1">
    <location>
        <begin position="1"/>
        <end position="28"/>
    </location>
</feature>
<organism evidence="2 3">
    <name type="scientific">Tunturiibacter lichenicola</name>
    <dbReference type="NCBI Taxonomy" id="2051959"/>
    <lineage>
        <taxon>Bacteria</taxon>
        <taxon>Pseudomonadati</taxon>
        <taxon>Acidobacteriota</taxon>
        <taxon>Terriglobia</taxon>
        <taxon>Terriglobales</taxon>
        <taxon>Acidobacteriaceae</taxon>
        <taxon>Tunturiibacter</taxon>
    </lineage>
</organism>
<name>A0A7Y9NNG5_9BACT</name>
<sequence>MKISSLSLSAAMLAIAVVLFTIPASAHADTYTVYNLGDANSTNIYGITTSGEVVTYNSGCGLPGFPCYTDYIDGAKVGTSTTAPVFTYDDGTSCAVPSGFAFAGAATPVCNNGRIGFGSRLNPNGDASGIYTGPTGDLSLIQPFGSTDKLALNSSGDFAWTDGIDEYIYEAVDTTTAITPEPTSILLVGSGMLSLMELARRRLRQI</sequence>
<protein>
    <recommendedName>
        <fullName evidence="4">PEP-CTERM sorting domain-containing protein</fullName>
    </recommendedName>
</protein>
<comment type="caution">
    <text evidence="2">The sequence shown here is derived from an EMBL/GenBank/DDBJ whole genome shotgun (WGS) entry which is preliminary data.</text>
</comment>
<feature type="chain" id="PRO_5030938635" description="PEP-CTERM sorting domain-containing protein" evidence="1">
    <location>
        <begin position="29"/>
        <end position="206"/>
    </location>
</feature>
<gene>
    <name evidence="2" type="ORF">HDF12_002876</name>
</gene>
<accession>A0A7Y9NNG5</accession>